<keyword evidence="9" id="KW-1185">Reference proteome</keyword>
<dbReference type="InterPro" id="IPR013700">
    <property type="entry name" value="AflR"/>
</dbReference>
<feature type="compositionally biased region" description="Acidic residues" evidence="6">
    <location>
        <begin position="258"/>
        <end position="274"/>
    </location>
</feature>
<feature type="region of interest" description="Disordered" evidence="6">
    <location>
        <begin position="155"/>
        <end position="229"/>
    </location>
</feature>
<name>G2QIG1_THET4</name>
<keyword evidence="4" id="KW-0804">Transcription</keyword>
<organism evidence="8 9">
    <name type="scientific">Thermothelomyces thermophilus (strain ATCC 42464 / BCRC 31852 / DSM 1799)</name>
    <name type="common">Sporotrichum thermophile</name>
    <dbReference type="NCBI Taxonomy" id="573729"/>
    <lineage>
        <taxon>Eukaryota</taxon>
        <taxon>Fungi</taxon>
        <taxon>Dikarya</taxon>
        <taxon>Ascomycota</taxon>
        <taxon>Pezizomycotina</taxon>
        <taxon>Sordariomycetes</taxon>
        <taxon>Sordariomycetidae</taxon>
        <taxon>Sordariales</taxon>
        <taxon>Chaetomiaceae</taxon>
        <taxon>Thermothelomyces</taxon>
    </lineage>
</organism>
<feature type="compositionally biased region" description="Pro residues" evidence="6">
    <location>
        <begin position="161"/>
        <end position="171"/>
    </location>
</feature>
<dbReference type="PRINTS" id="PR00755">
    <property type="entry name" value="AFLATOXINBRP"/>
</dbReference>
<keyword evidence="5" id="KW-0539">Nucleus</keyword>
<evidence type="ECO:0000256" key="4">
    <source>
        <dbReference type="ARBA" id="ARBA00023163"/>
    </source>
</evidence>
<dbReference type="HOGENOM" id="CLU_664265_0_0_1"/>
<dbReference type="eggNOG" id="ENOG502R51G">
    <property type="taxonomic scope" value="Eukaryota"/>
</dbReference>
<evidence type="ECO:0000256" key="3">
    <source>
        <dbReference type="ARBA" id="ARBA00023125"/>
    </source>
</evidence>
<evidence type="ECO:0000256" key="2">
    <source>
        <dbReference type="ARBA" id="ARBA00023015"/>
    </source>
</evidence>
<dbReference type="Proteomes" id="UP000007322">
    <property type="component" value="Chromosome 5"/>
</dbReference>
<dbReference type="GO" id="GO:0006355">
    <property type="term" value="P:regulation of DNA-templated transcription"/>
    <property type="evidence" value="ECO:0007669"/>
    <property type="project" value="InterPro"/>
</dbReference>
<feature type="region of interest" description="Disordered" evidence="6">
    <location>
        <begin position="245"/>
        <end position="283"/>
    </location>
</feature>
<keyword evidence="1" id="KW-0479">Metal-binding</keyword>
<dbReference type="OrthoDB" id="4589885at2759"/>
<evidence type="ECO:0000259" key="7">
    <source>
        <dbReference type="Pfam" id="PF08493"/>
    </source>
</evidence>
<dbReference type="EMBL" id="CP003006">
    <property type="protein sequence ID" value="AEO60335.1"/>
    <property type="molecule type" value="Genomic_DNA"/>
</dbReference>
<evidence type="ECO:0000256" key="5">
    <source>
        <dbReference type="ARBA" id="ARBA00023242"/>
    </source>
</evidence>
<keyword evidence="3" id="KW-0238">DNA-binding</keyword>
<feature type="compositionally biased region" description="Low complexity" evidence="6">
    <location>
        <begin position="201"/>
        <end position="214"/>
    </location>
</feature>
<dbReference type="AlphaFoldDB" id="G2QIG1"/>
<reference evidence="8 9" key="1">
    <citation type="journal article" date="2011" name="Nat. Biotechnol.">
        <title>Comparative genomic analysis of the thermophilic biomass-degrading fungi Myceliophthora thermophila and Thielavia terrestris.</title>
        <authorList>
            <person name="Berka R.M."/>
            <person name="Grigoriev I.V."/>
            <person name="Otillar R."/>
            <person name="Salamov A."/>
            <person name="Grimwood J."/>
            <person name="Reid I."/>
            <person name="Ishmael N."/>
            <person name="John T."/>
            <person name="Darmond C."/>
            <person name="Moisan M.-C."/>
            <person name="Henrissat B."/>
            <person name="Coutinho P.M."/>
            <person name="Lombard V."/>
            <person name="Natvig D.O."/>
            <person name="Lindquist E."/>
            <person name="Schmutz J."/>
            <person name="Lucas S."/>
            <person name="Harris P."/>
            <person name="Powlowski J."/>
            <person name="Bellemare A."/>
            <person name="Taylor D."/>
            <person name="Butler G."/>
            <person name="de Vries R.P."/>
            <person name="Allijn I.E."/>
            <person name="van den Brink J."/>
            <person name="Ushinsky S."/>
            <person name="Storms R."/>
            <person name="Powell A.J."/>
            <person name="Paulsen I.T."/>
            <person name="Elbourne L.D.H."/>
            <person name="Baker S.E."/>
            <person name="Magnuson J."/>
            <person name="LaBoissiere S."/>
            <person name="Clutterbuck A.J."/>
            <person name="Martinez D."/>
            <person name="Wogulis M."/>
            <person name="de Leon A.L."/>
            <person name="Rey M.W."/>
            <person name="Tsang A."/>
        </authorList>
    </citation>
    <scope>NUCLEOTIDE SEQUENCE [LARGE SCALE GENOMIC DNA]</scope>
    <source>
        <strain evidence="9">ATCC 42464 / BCRC 31852 / DSM 1799</strain>
    </source>
</reference>
<feature type="region of interest" description="Disordered" evidence="6">
    <location>
        <begin position="356"/>
        <end position="391"/>
    </location>
</feature>
<dbReference type="GO" id="GO:0046872">
    <property type="term" value="F:metal ion binding"/>
    <property type="evidence" value="ECO:0007669"/>
    <property type="project" value="UniProtKB-KW"/>
</dbReference>
<evidence type="ECO:0000256" key="1">
    <source>
        <dbReference type="ARBA" id="ARBA00022723"/>
    </source>
</evidence>
<dbReference type="GO" id="GO:0005634">
    <property type="term" value="C:nucleus"/>
    <property type="evidence" value="ECO:0007669"/>
    <property type="project" value="InterPro"/>
</dbReference>
<protein>
    <recommendedName>
        <fullName evidence="7">Aflatoxin regulatory protein domain-containing protein</fullName>
    </recommendedName>
</protein>
<accession>G2QIG1</accession>
<dbReference type="KEGG" id="mtm:MYCTH_2309486"/>
<evidence type="ECO:0000256" key="6">
    <source>
        <dbReference type="SAM" id="MobiDB-lite"/>
    </source>
</evidence>
<keyword evidence="2" id="KW-0805">Transcription regulation</keyword>
<dbReference type="GO" id="GO:0003677">
    <property type="term" value="F:DNA binding"/>
    <property type="evidence" value="ECO:0007669"/>
    <property type="project" value="UniProtKB-KW"/>
</dbReference>
<evidence type="ECO:0000313" key="9">
    <source>
        <dbReference type="Proteomes" id="UP000007322"/>
    </source>
</evidence>
<dbReference type="STRING" id="573729.G2QIG1"/>
<sequence length="414" mass="43499">MIFDEQDLCPVGSDSQTATTTPDLFDDLSASVSNPGLSLSDTHGLNLDCAPPTGSALGRDLCRSSCCLATMLEMLNHLFPNASCRCTFAASREGSDDYFTCHGRTTDVVLSENRRIIQTLTRILKCECSHDEYILSITALVVLKVMAWYSAAAAAQDDEPAPPPTPTPTPTPTSTATPASRPSPTCPMGSQHPRPVPSPSPASTEPATPPTAIEPLHHPSGGTRSPVACSACSSRAPLAERVVLQQQQHGAENHADDGGDDDDDDEDVDDVDDDGDHRHFHLHYHRGRPPAQLVLGELHRAQRLVNALAARLKAVRVRATTTTTTTVPTAGTGAGAGMRTGSGIASSGDGGSALACEGEGGGATGGDENLDRGAGSAAKRMPPLSGPTFGGLEEDLRRRMRVLWSETVDVLRRG</sequence>
<gene>
    <name evidence="8" type="ORF">MYCTH_2309486</name>
</gene>
<evidence type="ECO:0000313" key="8">
    <source>
        <dbReference type="EMBL" id="AEO60335.1"/>
    </source>
</evidence>
<feature type="domain" description="Aflatoxin regulatory protein" evidence="7">
    <location>
        <begin position="64"/>
        <end position="162"/>
    </location>
</feature>
<proteinExistence type="predicted"/>
<dbReference type="RefSeq" id="XP_003665580.1">
    <property type="nucleotide sequence ID" value="XM_003665532.1"/>
</dbReference>
<dbReference type="InParanoid" id="G2QIG1"/>
<dbReference type="Pfam" id="PF08493">
    <property type="entry name" value="AflR"/>
    <property type="match status" value="1"/>
</dbReference>
<dbReference type="GeneID" id="11511340"/>
<dbReference type="GO" id="GO:0045122">
    <property type="term" value="P:aflatoxin biosynthetic process"/>
    <property type="evidence" value="ECO:0007669"/>
    <property type="project" value="InterPro"/>
</dbReference>
<dbReference type="VEuPathDB" id="FungiDB:MYCTH_2309486"/>
<feature type="compositionally biased region" description="Low complexity" evidence="6">
    <location>
        <begin position="172"/>
        <end position="187"/>
    </location>
</feature>